<dbReference type="EMBL" id="CP024770">
    <property type="protein sequence ID" value="QGY32779.1"/>
    <property type="molecule type" value="Genomic_DNA"/>
</dbReference>
<dbReference type="AlphaFoldDB" id="A0A6B9GG38"/>
<keyword evidence="3" id="KW-0614">Plasmid</keyword>
<evidence type="ECO:0000256" key="1">
    <source>
        <dbReference type="SAM" id="SignalP"/>
    </source>
</evidence>
<evidence type="ECO:0000313" key="4">
    <source>
        <dbReference type="Proteomes" id="UP000502005"/>
    </source>
</evidence>
<dbReference type="RefSeq" id="WP_208718673.1">
    <property type="nucleotide sequence ID" value="NZ_CP024770.1"/>
</dbReference>
<reference evidence="3 4" key="1">
    <citation type="submission" date="2017-11" db="EMBL/GenBank/DDBJ databases">
        <title>Genome sequence of Pantoea cypripedii NE1.</title>
        <authorList>
            <person name="Nascimento F.X."/>
        </authorList>
    </citation>
    <scope>NUCLEOTIDE SEQUENCE [LARGE SCALE GENOMIC DNA]</scope>
    <source>
        <strain evidence="3 4">NE1</strain>
        <plasmid evidence="4">pne1b</plasmid>
    </source>
</reference>
<dbReference type="Pfam" id="PF04734">
    <property type="entry name" value="Ceramidase_alk"/>
    <property type="match status" value="1"/>
</dbReference>
<organism evidence="3 4">
    <name type="scientific">Pantoea cypripedii</name>
    <name type="common">Pectobacterium cypripedii</name>
    <name type="synonym">Erwinia cypripedii</name>
    <dbReference type="NCBI Taxonomy" id="55209"/>
    <lineage>
        <taxon>Bacteria</taxon>
        <taxon>Pseudomonadati</taxon>
        <taxon>Pseudomonadota</taxon>
        <taxon>Gammaproteobacteria</taxon>
        <taxon>Enterobacterales</taxon>
        <taxon>Erwiniaceae</taxon>
        <taxon>Pantoea</taxon>
    </lineage>
</organism>
<evidence type="ECO:0000259" key="2">
    <source>
        <dbReference type="Pfam" id="PF04734"/>
    </source>
</evidence>
<gene>
    <name evidence="3" type="ORF">CUN67_27980</name>
</gene>
<proteinExistence type="predicted"/>
<sequence>MKKKLLWNLVLTGAFVLAAGQNIAQAAQSGPLTVGAVKTDITPKNLHDMNPMGGDFTGVHDPIHMRTVLINNGSVEVALISLDAIEVGDMTKVRQRIATETGIPADHVFITATHDHSAPRVGNVSPGALAHDGTPASNQWSEWLYQQMIASLQKAKSRAQPARFGVASGQLDINVNRDRYSAKGWDIGFNANGPSDKTLWVMKFATPAGKPIAVVSNYAVHSVVSLGINQVSGDLAGAAADYVEEKLGGDVVSLWTLSTVGDQNPRIFNAGQKAGRGNDAEFAWKAVNAQGAMAGDEIVRVADSIRQMTSSVSLTASERVVGCPMRTGAPDMGNMNQKKVDKVNLHLGLIMLNQTALAGVSGEVVTAIGRHLAEQAPVKNLLLMSIVNDRVGYLPDDAAYDRPIFEVQGSPVERGCAENAIIDNFTAMMNNALTTR</sequence>
<name>A0A6B9GG38_PANCY</name>
<dbReference type="InterPro" id="IPR031329">
    <property type="entry name" value="NEUT/ALK_ceramidase_N"/>
</dbReference>
<evidence type="ECO:0000313" key="3">
    <source>
        <dbReference type="EMBL" id="QGY32779.1"/>
    </source>
</evidence>
<keyword evidence="1" id="KW-0732">Signal</keyword>
<feature type="chain" id="PRO_5025350434" description="Neutral/alkaline non-lysosomal ceramidase N-terminal domain-containing protein" evidence="1">
    <location>
        <begin position="27"/>
        <end position="436"/>
    </location>
</feature>
<accession>A0A6B9GG38</accession>
<geneLocation type="plasmid" evidence="4">
    <name>pne1b</name>
</geneLocation>
<protein>
    <recommendedName>
        <fullName evidence="2">Neutral/alkaline non-lysosomal ceramidase N-terminal domain-containing protein</fullName>
    </recommendedName>
</protein>
<feature type="signal peptide" evidence="1">
    <location>
        <begin position="1"/>
        <end position="26"/>
    </location>
</feature>
<dbReference type="Proteomes" id="UP000502005">
    <property type="component" value="Plasmid pNE1B"/>
</dbReference>
<feature type="domain" description="Neutral/alkaline non-lysosomal ceramidase N-terminal" evidence="2">
    <location>
        <begin position="34"/>
        <end position="271"/>
    </location>
</feature>